<feature type="domain" description="PhoD-like phosphatase metallophosphatase" evidence="2">
    <location>
        <begin position="161"/>
        <end position="299"/>
    </location>
</feature>
<dbReference type="SUPFAM" id="SSF56300">
    <property type="entry name" value="Metallo-dependent phosphatases"/>
    <property type="match status" value="1"/>
</dbReference>
<dbReference type="PANTHER" id="PTHR33987:SF1">
    <property type="entry name" value="CALCINEURIN-LIKE METALLO-PHOSPHOESTERASE SUPERFAMILY PROTEIN"/>
    <property type="match status" value="1"/>
</dbReference>
<keyword evidence="1" id="KW-0732">Signal</keyword>
<feature type="signal peptide" evidence="1">
    <location>
        <begin position="1"/>
        <end position="20"/>
    </location>
</feature>
<keyword evidence="4" id="KW-1185">Reference proteome</keyword>
<dbReference type="OrthoDB" id="9810511at2"/>
<dbReference type="Gene3D" id="3.60.21.70">
    <property type="entry name" value="PhoD-like phosphatase"/>
    <property type="match status" value="1"/>
</dbReference>
<feature type="domain" description="PhoD-like phosphatase metallophosphatase" evidence="2">
    <location>
        <begin position="35"/>
        <end position="110"/>
    </location>
</feature>
<evidence type="ECO:0000313" key="4">
    <source>
        <dbReference type="Proteomes" id="UP000239907"/>
    </source>
</evidence>
<accession>A0A2S7U2E3</accession>
<dbReference type="InterPro" id="IPR018946">
    <property type="entry name" value="PhoD-like_MPP"/>
</dbReference>
<dbReference type="PANTHER" id="PTHR33987">
    <property type="entry name" value="CALCINEURIN-LIKE METALLO-PHOSPHOESTERASE SUPERFAMILY PROTEIN"/>
    <property type="match status" value="1"/>
</dbReference>
<feature type="chain" id="PRO_5015399003" description="PhoD-like phosphatase metallophosphatase domain-containing protein" evidence="1">
    <location>
        <begin position="21"/>
        <end position="302"/>
    </location>
</feature>
<name>A0A2S7U2E3_9BACT</name>
<dbReference type="EMBL" id="MQWA01000001">
    <property type="protein sequence ID" value="PQJ28353.1"/>
    <property type="molecule type" value="Genomic_DNA"/>
</dbReference>
<proteinExistence type="predicted"/>
<comment type="caution">
    <text evidence="3">The sequence shown here is derived from an EMBL/GenBank/DDBJ whole genome shotgun (WGS) entry which is preliminary data.</text>
</comment>
<dbReference type="Pfam" id="PF09423">
    <property type="entry name" value="PhoD"/>
    <property type="match status" value="2"/>
</dbReference>
<protein>
    <recommendedName>
        <fullName evidence="2">PhoD-like phosphatase metallophosphatase domain-containing protein</fullName>
    </recommendedName>
</protein>
<dbReference type="AlphaFoldDB" id="A0A2S7U2E3"/>
<dbReference type="Proteomes" id="UP000239907">
    <property type="component" value="Unassembled WGS sequence"/>
</dbReference>
<evidence type="ECO:0000313" key="3">
    <source>
        <dbReference type="EMBL" id="PQJ28353.1"/>
    </source>
</evidence>
<dbReference type="RefSeq" id="WP_105042854.1">
    <property type="nucleotide sequence ID" value="NZ_MQWA01000001.1"/>
</dbReference>
<reference evidence="3 4" key="1">
    <citation type="submission" date="2016-12" db="EMBL/GenBank/DDBJ databases">
        <title>Study of bacterial adaptation to deep sea.</title>
        <authorList>
            <person name="Song J."/>
            <person name="Yoshizawa S."/>
            <person name="Kogure K."/>
        </authorList>
    </citation>
    <scope>NUCLEOTIDE SEQUENCE [LARGE SCALE GENOMIC DNA]</scope>
    <source>
        <strain evidence="3 4">SAORIC-165</strain>
    </source>
</reference>
<dbReference type="CDD" id="cd07389">
    <property type="entry name" value="MPP_PhoD"/>
    <property type="match status" value="1"/>
</dbReference>
<gene>
    <name evidence="3" type="ORF">BSZ32_07390</name>
</gene>
<dbReference type="InterPro" id="IPR038607">
    <property type="entry name" value="PhoD-like_sf"/>
</dbReference>
<evidence type="ECO:0000259" key="2">
    <source>
        <dbReference type="Pfam" id="PF09423"/>
    </source>
</evidence>
<sequence length="302" mass="33473">MKSILATATLFLSVAVFVQAQWQPLPSGGISRVAFGSCAKHWQAQPIWNAIIQKKPDLFLFLGDNIYADTDGKSAWSVTEQSLRGEWNRLADKPEFQAAQAAFPFLATWDNLGYGTHNGGAEYPLKLQSKAVFLDFFGEAPEAARRSHSGIYDAKVIGPEGQRVQVILLDTRYYKGAFIKGTMGKEAAKERKVVGKYALNTDTSVTLLGEKQWQWLDAELKKPAKLRLVCSSSQVIRDEKGMDEWGNYPHECARLLQLLSTTKGSKTILLSGNAHFTEISESKKFGGLLEFTSSGMTHTNPY</sequence>
<organism evidence="3 4">
    <name type="scientific">Rubritalea profundi</name>
    <dbReference type="NCBI Taxonomy" id="1658618"/>
    <lineage>
        <taxon>Bacteria</taxon>
        <taxon>Pseudomonadati</taxon>
        <taxon>Verrucomicrobiota</taxon>
        <taxon>Verrucomicrobiia</taxon>
        <taxon>Verrucomicrobiales</taxon>
        <taxon>Rubritaleaceae</taxon>
        <taxon>Rubritalea</taxon>
    </lineage>
</organism>
<dbReference type="InterPro" id="IPR029052">
    <property type="entry name" value="Metallo-depent_PP-like"/>
</dbReference>
<evidence type="ECO:0000256" key="1">
    <source>
        <dbReference type="SAM" id="SignalP"/>
    </source>
</evidence>